<dbReference type="Pfam" id="PF03417">
    <property type="entry name" value="AAT"/>
    <property type="match status" value="1"/>
</dbReference>
<reference evidence="2 3" key="1">
    <citation type="submission" date="2019-10" db="EMBL/GenBank/DDBJ databases">
        <title>Whole genome shotgun sequence of Acrocarpospora pleiomorpha NBRC 16267.</title>
        <authorList>
            <person name="Ichikawa N."/>
            <person name="Kimura A."/>
            <person name="Kitahashi Y."/>
            <person name="Komaki H."/>
            <person name="Oguchi A."/>
        </authorList>
    </citation>
    <scope>NUCLEOTIDE SEQUENCE [LARGE SCALE GENOMIC DNA]</scope>
    <source>
        <strain evidence="2 3">NBRC 16267</strain>
    </source>
</reference>
<dbReference type="AlphaFoldDB" id="A0A5M3Y2H2"/>
<dbReference type="InterPro" id="IPR005079">
    <property type="entry name" value="Peptidase_C45_hydrolase"/>
</dbReference>
<keyword evidence="3" id="KW-1185">Reference proteome</keyword>
<dbReference type="PANTHER" id="PTHR34180">
    <property type="entry name" value="PEPTIDASE C45"/>
    <property type="match status" value="1"/>
</dbReference>
<dbReference type="Gene3D" id="1.10.10.2120">
    <property type="match status" value="1"/>
</dbReference>
<protein>
    <submittedName>
        <fullName evidence="2">Peptidase C45</fullName>
    </submittedName>
</protein>
<evidence type="ECO:0000313" key="3">
    <source>
        <dbReference type="Proteomes" id="UP000377595"/>
    </source>
</evidence>
<dbReference type="EMBL" id="BLAF01000131">
    <property type="protein sequence ID" value="GES27436.1"/>
    <property type="molecule type" value="Genomic_DNA"/>
</dbReference>
<dbReference type="RefSeq" id="WP_218038952.1">
    <property type="nucleotide sequence ID" value="NZ_BAAAHM010000013.1"/>
</dbReference>
<name>A0A5M3Y2H2_9ACTN</name>
<dbReference type="InterPro" id="IPR047794">
    <property type="entry name" value="C45_proenzyme-like"/>
</dbReference>
<evidence type="ECO:0000313" key="2">
    <source>
        <dbReference type="EMBL" id="GES27436.1"/>
    </source>
</evidence>
<sequence>MTVRSFTSAVAEPYDRGQEFGRVHAERIAETVARYAQVFRALAGRPVRLEDHGSTALARIDGWAPALGSEIRGIAEGSGVPAELIAAVNARTEILAAESAPVRGECSTVVALGRDQETEPLAAQNWDWFGALADCWLVWTIPHPDGRVTCTLTEYGIVGKIGCNDRGVGVLFNILHHQRDGGPIGVPVHVVARQALDTATNVAEALLTLGTASLSASTTMTVVGGVAAGKTAVSAELYPDGIGHVLPSTDGLLIHTNHFLSEPARFGDTEPRSAPDTIVRYEVLRRALNSRVDSLDEKEIGAALSSHVGGTGAVCCHPDPARPADLQYATLATAWLDLAAGRVHATVGGPCAAASTA</sequence>
<feature type="domain" description="Peptidase C45 hydrolase" evidence="1">
    <location>
        <begin position="119"/>
        <end position="287"/>
    </location>
</feature>
<dbReference type="PANTHER" id="PTHR34180:SF1">
    <property type="entry name" value="BETA-ALANYL-DOPAMINE_CARCININE HYDROLASE"/>
    <property type="match status" value="1"/>
</dbReference>
<accession>A0A5M3Y2H2</accession>
<dbReference type="Proteomes" id="UP000377595">
    <property type="component" value="Unassembled WGS sequence"/>
</dbReference>
<dbReference type="NCBIfam" id="NF040521">
    <property type="entry name" value="C45_proenzyme"/>
    <property type="match status" value="1"/>
</dbReference>
<proteinExistence type="predicted"/>
<dbReference type="InterPro" id="IPR047801">
    <property type="entry name" value="Peptidase_C45"/>
</dbReference>
<organism evidence="2 3">
    <name type="scientific">Acrocarpospora pleiomorpha</name>
    <dbReference type="NCBI Taxonomy" id="90975"/>
    <lineage>
        <taxon>Bacteria</taxon>
        <taxon>Bacillati</taxon>
        <taxon>Actinomycetota</taxon>
        <taxon>Actinomycetes</taxon>
        <taxon>Streptosporangiales</taxon>
        <taxon>Streptosporangiaceae</taxon>
        <taxon>Acrocarpospora</taxon>
    </lineage>
</organism>
<gene>
    <name evidence="2" type="ORF">Aple_103360</name>
</gene>
<comment type="caution">
    <text evidence="2">The sequence shown here is derived from an EMBL/GenBank/DDBJ whole genome shotgun (WGS) entry which is preliminary data.</text>
</comment>
<dbReference type="Gene3D" id="3.60.60.10">
    <property type="entry name" value="Penicillin V Acylase, Chain A"/>
    <property type="match status" value="1"/>
</dbReference>
<evidence type="ECO:0000259" key="1">
    <source>
        <dbReference type="Pfam" id="PF03417"/>
    </source>
</evidence>